<organism evidence="2 3">
    <name type="scientific">Bradyrhizobium icense</name>
    <dbReference type="NCBI Taxonomy" id="1274631"/>
    <lineage>
        <taxon>Bacteria</taxon>
        <taxon>Pseudomonadati</taxon>
        <taxon>Pseudomonadota</taxon>
        <taxon>Alphaproteobacteria</taxon>
        <taxon>Hyphomicrobiales</taxon>
        <taxon>Nitrobacteraceae</taxon>
        <taxon>Bradyrhizobium</taxon>
    </lineage>
</organism>
<dbReference type="SUPFAM" id="SSF52343">
    <property type="entry name" value="Ferredoxin reductase-like, C-terminal NADP-linked domain"/>
    <property type="match status" value="1"/>
</dbReference>
<accession>A0A1B1UA31</accession>
<dbReference type="PRINTS" id="PR00410">
    <property type="entry name" value="PHEHYDRXLASE"/>
</dbReference>
<dbReference type="GO" id="GO:0016491">
    <property type="term" value="F:oxidoreductase activity"/>
    <property type="evidence" value="ECO:0007669"/>
    <property type="project" value="InterPro"/>
</dbReference>
<dbReference type="KEGG" id="bic:LMTR13_04995"/>
<dbReference type="PANTHER" id="PTHR47354">
    <property type="entry name" value="NADH OXIDOREDUCTASE HCR"/>
    <property type="match status" value="1"/>
</dbReference>
<feature type="domain" description="Oxidoreductase FAD/NAD(P)-binding" evidence="1">
    <location>
        <begin position="126"/>
        <end position="176"/>
    </location>
</feature>
<dbReference type="EMBL" id="CP016428">
    <property type="protein sequence ID" value="ANV99629.1"/>
    <property type="molecule type" value="Genomic_DNA"/>
</dbReference>
<dbReference type="InterPro" id="IPR001433">
    <property type="entry name" value="OxRdtase_FAD/NAD-bd"/>
</dbReference>
<dbReference type="AlphaFoldDB" id="A0A1B1UA31"/>
<dbReference type="STRING" id="1274631.LMTR13_04995"/>
<evidence type="ECO:0000313" key="3">
    <source>
        <dbReference type="Proteomes" id="UP000092839"/>
    </source>
</evidence>
<dbReference type="InterPro" id="IPR039261">
    <property type="entry name" value="FNR_nucleotide-bd"/>
</dbReference>
<evidence type="ECO:0000259" key="1">
    <source>
        <dbReference type="Pfam" id="PF00175"/>
    </source>
</evidence>
<gene>
    <name evidence="2" type="ORF">LMTR13_04995</name>
</gene>
<name>A0A1B1UA31_9BRAD</name>
<dbReference type="CDD" id="cd00322">
    <property type="entry name" value="FNR_like"/>
    <property type="match status" value="1"/>
</dbReference>
<sequence>MPLVKTKQTRKTRKQVPRMKITFTRKVHEYDDVYSFFFDATGVKYRAGQYTHLRVGGALDFFLGSIRELSFASAPGDPELMFSMHVGSKSKFKEKMSALQPNDKISLFGTGAHIKLPESRPASLVFIAGGVGMTPFRSMILEAHKAGNYPMTLVQVQRGDFLYRKELKPLVSDYNAVRPEAFVDTVKNVARGRSDDVIFYVCGSSRLIASVVEALNEAGVEKDSIQIENYK</sequence>
<dbReference type="SUPFAM" id="SSF63380">
    <property type="entry name" value="Riboflavin synthase domain-like"/>
    <property type="match status" value="1"/>
</dbReference>
<keyword evidence="3" id="KW-1185">Reference proteome</keyword>
<protein>
    <recommendedName>
        <fullName evidence="1">Oxidoreductase FAD/NAD(P)-binding domain-containing protein</fullName>
    </recommendedName>
</protein>
<dbReference type="InterPro" id="IPR017938">
    <property type="entry name" value="Riboflavin_synthase-like_b-brl"/>
</dbReference>
<reference evidence="2 3" key="1">
    <citation type="submission" date="2016-07" db="EMBL/GenBank/DDBJ databases">
        <title>Complete genome sequence of Bradyrhizobium icense LMTR 13T, a potential inoculant strain isolated from lima bean (Phaseolus lunatus) in Peru.</title>
        <authorList>
            <person name="Ormeno-Orrillo E."/>
            <person name="Duran D."/>
            <person name="Rogel M.A."/>
            <person name="Rey L."/>
            <person name="Imperial J."/>
            <person name="Ruiz-Argueso T."/>
            <person name="Martinez-Romero E."/>
        </authorList>
    </citation>
    <scope>NUCLEOTIDE SEQUENCE [LARGE SCALE GENOMIC DNA]</scope>
    <source>
        <strain evidence="2 3">LMTR 13</strain>
    </source>
</reference>
<dbReference type="Gene3D" id="2.40.30.10">
    <property type="entry name" value="Translation factors"/>
    <property type="match status" value="1"/>
</dbReference>
<dbReference type="InterPro" id="IPR050415">
    <property type="entry name" value="MRET"/>
</dbReference>
<dbReference type="Pfam" id="PF00175">
    <property type="entry name" value="NAD_binding_1"/>
    <property type="match status" value="1"/>
</dbReference>
<dbReference type="Gene3D" id="3.40.50.80">
    <property type="entry name" value="Nucleotide-binding domain of ferredoxin-NADP reductase (FNR) module"/>
    <property type="match status" value="1"/>
</dbReference>
<proteinExistence type="predicted"/>
<dbReference type="Proteomes" id="UP000092839">
    <property type="component" value="Chromosome"/>
</dbReference>
<dbReference type="PANTHER" id="PTHR47354:SF5">
    <property type="entry name" value="PROTEIN RFBI"/>
    <property type="match status" value="1"/>
</dbReference>
<evidence type="ECO:0000313" key="2">
    <source>
        <dbReference type="EMBL" id="ANV99629.1"/>
    </source>
</evidence>